<evidence type="ECO:0000313" key="1">
    <source>
        <dbReference type="EMBL" id="EKF43406.1"/>
    </source>
</evidence>
<gene>
    <name evidence="1" type="ORF">NA8A_05223</name>
</gene>
<evidence type="ECO:0000313" key="2">
    <source>
        <dbReference type="Proteomes" id="UP000007374"/>
    </source>
</evidence>
<reference evidence="1 2" key="1">
    <citation type="journal article" date="2012" name="J. Bacteriol.">
        <title>Genome Sequence of Nitratireductor indicus Type Strain C115.</title>
        <authorList>
            <person name="Lai Q."/>
            <person name="Li G."/>
            <person name="Yu Z."/>
            <person name="Shao Z."/>
        </authorList>
    </citation>
    <scope>NUCLEOTIDE SEQUENCE [LARGE SCALE GENOMIC DNA]</scope>
    <source>
        <strain evidence="1 2">C115</strain>
    </source>
</reference>
<protein>
    <submittedName>
        <fullName evidence="1">Uncharacterized protein</fullName>
    </submittedName>
</protein>
<name>K2P843_9HYPH</name>
<dbReference type="Proteomes" id="UP000007374">
    <property type="component" value="Unassembled WGS sequence"/>
</dbReference>
<proteinExistence type="predicted"/>
<keyword evidence="2" id="KW-1185">Reference proteome</keyword>
<dbReference type="PATRIC" id="fig|1231190.3.peg.1095"/>
<accession>K2P843</accession>
<dbReference type="AlphaFoldDB" id="K2P843"/>
<dbReference type="EMBL" id="AMSI01000003">
    <property type="protein sequence ID" value="EKF43406.1"/>
    <property type="molecule type" value="Genomic_DNA"/>
</dbReference>
<sequence length="63" mass="7000">MNSCRDFDAQLLLSMCGKLGATPLNFNAAGCFAAEEETKMAAQFKKNYTLKQALEEEPEGYME</sequence>
<comment type="caution">
    <text evidence="1">The sequence shown here is derived from an EMBL/GenBank/DDBJ whole genome shotgun (WGS) entry which is preliminary data.</text>
</comment>
<organism evidence="1 2">
    <name type="scientific">Nitratireductor indicus C115</name>
    <dbReference type="NCBI Taxonomy" id="1231190"/>
    <lineage>
        <taxon>Bacteria</taxon>
        <taxon>Pseudomonadati</taxon>
        <taxon>Pseudomonadota</taxon>
        <taxon>Alphaproteobacteria</taxon>
        <taxon>Hyphomicrobiales</taxon>
        <taxon>Phyllobacteriaceae</taxon>
        <taxon>Nitratireductor</taxon>
    </lineage>
</organism>